<dbReference type="PANTHER" id="PTHR32182:SF0">
    <property type="entry name" value="DNA REPLICATION AND REPAIR PROTEIN RECF"/>
    <property type="match status" value="1"/>
</dbReference>
<dbReference type="InterPro" id="IPR038729">
    <property type="entry name" value="Rad50/SbcC_AAA"/>
</dbReference>
<keyword evidence="2" id="KW-0812">Transmembrane</keyword>
<feature type="coiled-coil region" evidence="1">
    <location>
        <begin position="422"/>
        <end position="466"/>
    </location>
</feature>
<dbReference type="Proteomes" id="UP000006253">
    <property type="component" value="Unassembled WGS sequence"/>
</dbReference>
<evidence type="ECO:0000256" key="1">
    <source>
        <dbReference type="SAM" id="Coils"/>
    </source>
</evidence>
<accession>A0A0E2B442</accession>
<organism evidence="4 5">
    <name type="scientific">Leptospira kirschneri str. H1</name>
    <dbReference type="NCBI Taxonomy" id="1049966"/>
    <lineage>
        <taxon>Bacteria</taxon>
        <taxon>Pseudomonadati</taxon>
        <taxon>Spirochaetota</taxon>
        <taxon>Spirochaetia</taxon>
        <taxon>Leptospirales</taxon>
        <taxon>Leptospiraceae</taxon>
        <taxon>Leptospira</taxon>
    </lineage>
</organism>
<dbReference type="Gene3D" id="3.40.50.300">
    <property type="entry name" value="P-loop containing nucleotide triphosphate hydrolases"/>
    <property type="match status" value="2"/>
</dbReference>
<keyword evidence="2" id="KW-1133">Transmembrane helix</keyword>
<dbReference type="RefSeq" id="WP_004765326.1">
    <property type="nucleotide sequence ID" value="NZ_AHMY02000037.1"/>
</dbReference>
<protein>
    <submittedName>
        <fullName evidence="4">AAA domain protein</fullName>
    </submittedName>
</protein>
<sequence length="771" mass="89031">MISAIQLLNFGKFKGKEFELSDSATVFLGKNESGKTTIFDALRLAVGSKFLTANQEPKKSILSRYGETCLEGYNILGKAPDLSKDSAPQFVHCVSLREGELEFAFNNDKLIKPDFLRSKLLNNGVNLEGISNSFKKIHSPKTNSKDADYFDSLKKEIEDLQTKRSELILEIENLHSRNKNNSEKEEKHLKDQNKETEIKNKLAQIEKNSALDLKIQKKIQVLECISEIQRLKSIEEFIRKNLLYSKDESAGFDSFQKEIEKSKNNTSSFELLLKDKENTINSKKKELNDHKTQLSILQKLKQKAEEWFDKIDSILREDGFSEEIKTTHSNPLYKLLGIILSGLGFCGVLGSFALFLFSKLSLATFLSGAFLSGSLIILGLWLFSHKKESINFRYSSEKEKNFVLKISGQWNLTFPEYSIPLMEKIENLRQFLSKQIQNFDLKTAQIESIEKEIRLLTEELDPIRSNLKLESEKISNLESKRNSWLNDRRSTTIQDYHKQVAEFQTQSRHFSEGLKKILTEHSSHSLEDLEIKQKTLIATMEDVPNQFPNDPERQFRDSTKRELQKELQSLDNELKKLNTFIQVEDARIQDLLPEKEKNLKDTIQSLFEKELEFSKIESRRKSAKIAQELFEEISKDQSTQFALVASEIGKEIDLLLPKRSVTLEAIDKKDSIKMQDEAGAFRSIDHLSGGTLATFYLIFKLFLARKTLPKKGILLLDEPFVHLDRGRIESAFFYLKKFQEETEYQICFFTKQEEIADTVLRFFKNSKKISL</sequence>
<evidence type="ECO:0000259" key="3">
    <source>
        <dbReference type="Pfam" id="PF13476"/>
    </source>
</evidence>
<dbReference type="PANTHER" id="PTHR32182">
    <property type="entry name" value="DNA REPLICATION AND REPAIR PROTEIN RECF"/>
    <property type="match status" value="1"/>
</dbReference>
<evidence type="ECO:0000256" key="2">
    <source>
        <dbReference type="SAM" id="Phobius"/>
    </source>
</evidence>
<name>A0A0E2B442_9LEPT</name>
<dbReference type="GO" id="GO:0006302">
    <property type="term" value="P:double-strand break repair"/>
    <property type="evidence" value="ECO:0007669"/>
    <property type="project" value="InterPro"/>
</dbReference>
<keyword evidence="1" id="KW-0175">Coiled coil</keyword>
<comment type="caution">
    <text evidence="4">The sequence shown here is derived from an EMBL/GenBank/DDBJ whole genome shotgun (WGS) entry which is preliminary data.</text>
</comment>
<dbReference type="GO" id="GO:0000731">
    <property type="term" value="P:DNA synthesis involved in DNA repair"/>
    <property type="evidence" value="ECO:0007669"/>
    <property type="project" value="TreeGrafter"/>
</dbReference>
<feature type="transmembrane region" description="Helical" evidence="2">
    <location>
        <begin position="335"/>
        <end position="357"/>
    </location>
</feature>
<feature type="transmembrane region" description="Helical" evidence="2">
    <location>
        <begin position="363"/>
        <end position="383"/>
    </location>
</feature>
<dbReference type="AlphaFoldDB" id="A0A0E2B442"/>
<feature type="coiled-coil region" evidence="1">
    <location>
        <begin position="273"/>
        <end position="317"/>
    </location>
</feature>
<evidence type="ECO:0000313" key="4">
    <source>
        <dbReference type="EMBL" id="EKO15928.1"/>
    </source>
</evidence>
<keyword evidence="2" id="KW-0472">Membrane</keyword>
<reference evidence="4 5" key="1">
    <citation type="submission" date="2012-10" db="EMBL/GenBank/DDBJ databases">
        <authorList>
            <person name="Harkins D.M."/>
            <person name="Durkin A.S."/>
            <person name="Brinkac L.M."/>
            <person name="Selengut J.D."/>
            <person name="Sanka R."/>
            <person name="DePew J."/>
            <person name="Purushe J."/>
            <person name="Peacock S.J."/>
            <person name="Thaipadungpanit J."/>
            <person name="Wuthiekanun V.W."/>
            <person name="Day N.P."/>
            <person name="Vinetz J.M."/>
            <person name="Sutton G.G."/>
            <person name="Nelson W.C."/>
            <person name="Fouts D.E."/>
        </authorList>
    </citation>
    <scope>NUCLEOTIDE SEQUENCE [LARGE SCALE GENOMIC DNA]</scope>
    <source>
        <strain evidence="4 5">H1</strain>
    </source>
</reference>
<evidence type="ECO:0000313" key="5">
    <source>
        <dbReference type="Proteomes" id="UP000006253"/>
    </source>
</evidence>
<dbReference type="GO" id="GO:0016887">
    <property type="term" value="F:ATP hydrolysis activity"/>
    <property type="evidence" value="ECO:0007669"/>
    <property type="project" value="InterPro"/>
</dbReference>
<dbReference type="EMBL" id="AHMY02000037">
    <property type="protein sequence ID" value="EKO15928.1"/>
    <property type="molecule type" value="Genomic_DNA"/>
</dbReference>
<dbReference type="Pfam" id="PF13476">
    <property type="entry name" value="AAA_23"/>
    <property type="match status" value="1"/>
</dbReference>
<feature type="domain" description="Rad50/SbcC-type AAA" evidence="3">
    <location>
        <begin position="5"/>
        <end position="229"/>
    </location>
</feature>
<gene>
    <name evidence="4" type="ORF">LEP1GSC081_2451</name>
</gene>
<proteinExistence type="predicted"/>
<dbReference type="SUPFAM" id="SSF52540">
    <property type="entry name" value="P-loop containing nucleoside triphosphate hydrolases"/>
    <property type="match status" value="1"/>
</dbReference>
<feature type="coiled-coil region" evidence="1">
    <location>
        <begin position="150"/>
        <end position="199"/>
    </location>
</feature>
<dbReference type="InterPro" id="IPR027417">
    <property type="entry name" value="P-loop_NTPase"/>
</dbReference>